<reference evidence="1 2" key="1">
    <citation type="journal article" date="2015" name="Genome Biol. Evol.">
        <title>Phylogenomic analyses indicate that early fungi evolved digesting cell walls of algal ancestors of land plants.</title>
        <authorList>
            <person name="Chang Y."/>
            <person name="Wang S."/>
            <person name="Sekimoto S."/>
            <person name="Aerts A.L."/>
            <person name="Choi C."/>
            <person name="Clum A."/>
            <person name="LaButti K.M."/>
            <person name="Lindquist E.A."/>
            <person name="Yee Ngan C."/>
            <person name="Ohm R.A."/>
            <person name="Salamov A.A."/>
            <person name="Grigoriev I.V."/>
            <person name="Spatafora J.W."/>
            <person name="Berbee M.L."/>
        </authorList>
    </citation>
    <scope>NUCLEOTIDE SEQUENCE [LARGE SCALE GENOMIC DNA]</scope>
    <source>
        <strain evidence="1 2">NRRL 28638</strain>
    </source>
</reference>
<dbReference type="EMBL" id="KQ964473">
    <property type="protein sequence ID" value="KXN71498.1"/>
    <property type="molecule type" value="Genomic_DNA"/>
</dbReference>
<evidence type="ECO:0000313" key="1">
    <source>
        <dbReference type="EMBL" id="KXN71498.1"/>
    </source>
</evidence>
<accession>A0A137P907</accession>
<gene>
    <name evidence="1" type="ORF">CONCODRAFT_5750</name>
</gene>
<sequence length="378" mass="44140">KITIEKLDKKLITDYFAKVVNDEDNEEFIKSACAKIFTLTRELATRGYTIPYIKGYRKLVIKEISDINGNNAKLYENDIVYDKEIKISGHLEMIEDNGNEHSRPLIELANKIKALNNNSSDINIEHETDNEDITTQITPNMSNKRFAGSQNIICDALINIKDADNILLDRAKKWKMDTEKCVQIGTTNEMILHVVKKIKDIENLQEAKPVYAIIYYYNLYVIYNKFKDILSKDLAFKKLIASNRTEKTIIFYILKQILGKNDYEFSKSFKKAERVYFILSCYGLASALILDKKCSVSNIYRLSGPYWQKFTQEANQFIEDPPYKISMLPENLQNMYLDINKFDLQSSWDSIRQTVIDYFKPKYKSIERYVDNIKKISK</sequence>
<protein>
    <submittedName>
        <fullName evidence="1">Uncharacterized protein</fullName>
    </submittedName>
</protein>
<name>A0A137P907_CONC2</name>
<feature type="non-terminal residue" evidence="1">
    <location>
        <position position="1"/>
    </location>
</feature>
<evidence type="ECO:0000313" key="2">
    <source>
        <dbReference type="Proteomes" id="UP000070444"/>
    </source>
</evidence>
<dbReference type="AlphaFoldDB" id="A0A137P907"/>
<proteinExistence type="predicted"/>
<keyword evidence="2" id="KW-1185">Reference proteome</keyword>
<dbReference type="Proteomes" id="UP000070444">
    <property type="component" value="Unassembled WGS sequence"/>
</dbReference>
<organism evidence="1 2">
    <name type="scientific">Conidiobolus coronatus (strain ATCC 28846 / CBS 209.66 / NRRL 28638)</name>
    <name type="common">Delacroixia coronata</name>
    <dbReference type="NCBI Taxonomy" id="796925"/>
    <lineage>
        <taxon>Eukaryota</taxon>
        <taxon>Fungi</taxon>
        <taxon>Fungi incertae sedis</taxon>
        <taxon>Zoopagomycota</taxon>
        <taxon>Entomophthoromycotina</taxon>
        <taxon>Entomophthoromycetes</taxon>
        <taxon>Entomophthorales</taxon>
        <taxon>Ancylistaceae</taxon>
        <taxon>Conidiobolus</taxon>
    </lineage>
</organism>